<dbReference type="Proteomes" id="UP000594121">
    <property type="component" value="Chromosome"/>
</dbReference>
<sequence length="798" mass="92070">MGVKLRRLEVKCFRGFSSHRVFDFPDGITLIIGPVGAGKTSILSAIQFVFFGTDFYAGLGVIQRESLVNVGCREAFVRLYFEVTGEGVYKLERRLARADGRLVEHVALETPTGEVFEGPSKVEGVIEEILGMDFQEFIRSASLSYVLVHMLAYGRSLTRSRALDILLGINAVRSFHESISLNRVRSSLERVRAELATLRSEYEEAVRNLSVLSEKRAQIASEVEDIEKRLGELSARVEALRPVAEKYESLKREIEGERSYVSKLRERVKHAPSEVDLYKILEEAEGLKHSLRDILERLKAPQKLLEALEHLTFTSENTGSALADLEKIVDEAWSHYDRVWEDFQASAREVELKKAELAALEKVLVELEPSATEYEEAEERVQELESKYGKASELEEEVRKLEQEIKETSRKIQISRSLLQLKQVLIEEASKRRSVQCQVCGTTLDSRSIEKVEEGVEQLTRSIVDLERKLSESEKRLRELREVLEDLRGLKVLLVSRELEYEKYKEYLERKESLDEEVREDEIKLREKEREYKELSAILTRVDERAHDLRRRFAEQEVVSEILKAEGRLRKLEEELAEYEPKYKEYVTAKSELDSLTKEKDSLNAQLKTLEESVVVDQVKRLEEKIHSLENELAELESLYSRLERIKSATREILTELRRKRIEELNRKINEILRAVYPAEQVRAVELEVVEKRKKGTAPTSYYEVFVEVGGTKYRFSELLSDGQKTIVVLSLLLAIYSQIRRNIDFVMLDEPLPNVDDRIKVNFLKSLSTVLDIRQAILTTQAEDIAKRIEGVNIIQL</sequence>
<evidence type="ECO:0000256" key="2">
    <source>
        <dbReference type="SAM" id="Coils"/>
    </source>
</evidence>
<protein>
    <submittedName>
        <fullName evidence="4">SMC family ATPase</fullName>
    </submittedName>
</protein>
<feature type="domain" description="YhaN AAA" evidence="3">
    <location>
        <begin position="4"/>
        <end position="53"/>
    </location>
</feature>
<evidence type="ECO:0000313" key="5">
    <source>
        <dbReference type="Proteomes" id="UP000594121"/>
    </source>
</evidence>
<accession>A0A7L9FE82</accession>
<keyword evidence="1 2" id="KW-0175">Coiled coil</keyword>
<gene>
    <name evidence="4" type="ORF">IG193_04745</name>
</gene>
<dbReference type="EMBL" id="CP062310">
    <property type="protein sequence ID" value="QOJ78100.1"/>
    <property type="molecule type" value="Genomic_DNA"/>
</dbReference>
<dbReference type="Pfam" id="PF13514">
    <property type="entry name" value="AAA_27"/>
    <property type="match status" value="1"/>
</dbReference>
<proteinExistence type="predicted"/>
<evidence type="ECO:0000256" key="1">
    <source>
        <dbReference type="ARBA" id="ARBA00023054"/>
    </source>
</evidence>
<dbReference type="AlphaFoldDB" id="A0A7L9FE82"/>
<reference evidence="4 5" key="1">
    <citation type="submission" date="2020-10" db="EMBL/GenBank/DDBJ databases">
        <title>Thermofilum lucidum 3507LT sp. nov. a novel member of Thermofilaceae family isolated from Chile hot spring, and proposal of description order Thermofilales.</title>
        <authorList>
            <person name="Zayulina K.S."/>
            <person name="Elcheninov A.G."/>
            <person name="Toshchakov S.V."/>
            <person name="Kublanov I.V."/>
        </authorList>
    </citation>
    <scope>NUCLEOTIDE SEQUENCE [LARGE SCALE GENOMIC DNA]</scope>
    <source>
        <strain evidence="4 5">3507LT</strain>
    </source>
</reference>
<organism evidence="4 5">
    <name type="scientific">Infirmifilum lucidum</name>
    <dbReference type="NCBI Taxonomy" id="2776706"/>
    <lineage>
        <taxon>Archaea</taxon>
        <taxon>Thermoproteota</taxon>
        <taxon>Thermoprotei</taxon>
        <taxon>Thermofilales</taxon>
        <taxon>Thermofilaceae</taxon>
        <taxon>Infirmifilum</taxon>
    </lineage>
</organism>
<name>A0A7L9FE82_9CREN</name>
<evidence type="ECO:0000313" key="4">
    <source>
        <dbReference type="EMBL" id="QOJ78100.1"/>
    </source>
</evidence>
<dbReference type="InterPro" id="IPR027417">
    <property type="entry name" value="P-loop_NTPase"/>
</dbReference>
<evidence type="ECO:0000259" key="3">
    <source>
        <dbReference type="Pfam" id="PF13514"/>
    </source>
</evidence>
<dbReference type="KEGG" id="thel:IG193_04745"/>
<dbReference type="SUPFAM" id="SSF52540">
    <property type="entry name" value="P-loop containing nucleoside triphosphate hydrolases"/>
    <property type="match status" value="2"/>
</dbReference>
<feature type="coiled-coil region" evidence="2">
    <location>
        <begin position="181"/>
        <end position="267"/>
    </location>
</feature>
<feature type="coiled-coil region" evidence="2">
    <location>
        <begin position="367"/>
        <end position="418"/>
    </location>
</feature>
<keyword evidence="5" id="KW-1185">Reference proteome</keyword>
<dbReference type="Gene3D" id="1.10.287.1490">
    <property type="match status" value="1"/>
</dbReference>
<dbReference type="InterPro" id="IPR038734">
    <property type="entry name" value="YhaN_AAA"/>
</dbReference>
<dbReference type="Gene3D" id="3.40.50.300">
    <property type="entry name" value="P-loop containing nucleotide triphosphate hydrolases"/>
    <property type="match status" value="2"/>
</dbReference>
<feature type="coiled-coil region" evidence="2">
    <location>
        <begin position="449"/>
        <end position="649"/>
    </location>
</feature>
<dbReference type="InParanoid" id="A0A7L9FE82"/>
<dbReference type="PANTHER" id="PTHR32114:SF2">
    <property type="entry name" value="ABC TRANSPORTER ABCH.3"/>
    <property type="match status" value="1"/>
</dbReference>
<dbReference type="PANTHER" id="PTHR32114">
    <property type="entry name" value="ABC TRANSPORTER ABCH.3"/>
    <property type="match status" value="1"/>
</dbReference>